<evidence type="ECO:0000259" key="2">
    <source>
        <dbReference type="Pfam" id="PF00296"/>
    </source>
</evidence>
<evidence type="ECO:0000313" key="4">
    <source>
        <dbReference type="Proteomes" id="UP000029413"/>
    </source>
</evidence>
<dbReference type="Proteomes" id="UP000029413">
    <property type="component" value="Chromosome 2"/>
</dbReference>
<dbReference type="GO" id="GO:0016705">
    <property type="term" value="F:oxidoreductase activity, acting on paired donors, with incorporation or reduction of molecular oxygen"/>
    <property type="evidence" value="ECO:0007669"/>
    <property type="project" value="InterPro"/>
</dbReference>
<dbReference type="InterPro" id="IPR036661">
    <property type="entry name" value="Luciferase-like_sf"/>
</dbReference>
<accession>A0AAN0VPP5</accession>
<dbReference type="GO" id="GO:0005829">
    <property type="term" value="C:cytosol"/>
    <property type="evidence" value="ECO:0007669"/>
    <property type="project" value="TreeGrafter"/>
</dbReference>
<comment type="similarity">
    <text evidence="1">To bacterial alkanal monooxygenase alpha and beta chains.</text>
</comment>
<reference evidence="3 4" key="1">
    <citation type="submission" date="2014-05" db="EMBL/GenBank/DDBJ databases">
        <authorList>
            <person name="Bishop-Lilly K.A."/>
            <person name="Broomall S.M."/>
            <person name="Chain P.S."/>
            <person name="Chertkov O."/>
            <person name="Coyne S.R."/>
            <person name="Daligault H.E."/>
            <person name="Davenport K.W."/>
            <person name="Erkkila T."/>
            <person name="Frey K.G."/>
            <person name="Gibbons H.S."/>
            <person name="Gu W."/>
            <person name="Jaissle J."/>
            <person name="Johnson S.L."/>
            <person name="Koroleva G.I."/>
            <person name="Ladner J.T."/>
            <person name="Lo C.-C."/>
            <person name="Minogue T.D."/>
            <person name="Munk C."/>
            <person name="Palacios G.F."/>
            <person name="Redden C.L."/>
            <person name="Rosenzweig C.N."/>
            <person name="Scholz M.B."/>
            <person name="Teshima H."/>
            <person name="Xu Y."/>
        </authorList>
    </citation>
    <scope>NUCLEOTIDE SEQUENCE [LARGE SCALE GENOMIC DNA]</scope>
    <source>
        <strain evidence="3 4">DDS 22E-1</strain>
    </source>
</reference>
<evidence type="ECO:0000256" key="1">
    <source>
        <dbReference type="ARBA" id="ARBA00007789"/>
    </source>
</evidence>
<dbReference type="InterPro" id="IPR050766">
    <property type="entry name" value="Bact_Lucif_Oxidored"/>
</dbReference>
<dbReference type="SUPFAM" id="SSF51679">
    <property type="entry name" value="Bacterial luciferase-like"/>
    <property type="match status" value="1"/>
</dbReference>
<dbReference type="PANTHER" id="PTHR30137">
    <property type="entry name" value="LUCIFERASE-LIKE MONOOXYGENASE"/>
    <property type="match status" value="1"/>
</dbReference>
<organism evidence="3 4">
    <name type="scientific">Burkholderia cenocepacia</name>
    <dbReference type="NCBI Taxonomy" id="95486"/>
    <lineage>
        <taxon>Bacteria</taxon>
        <taxon>Pseudomonadati</taxon>
        <taxon>Pseudomonadota</taxon>
        <taxon>Betaproteobacteria</taxon>
        <taxon>Burkholderiales</taxon>
        <taxon>Burkholderiaceae</taxon>
        <taxon>Burkholderia</taxon>
        <taxon>Burkholderia cepacia complex</taxon>
    </lineage>
</organism>
<dbReference type="PANTHER" id="PTHR30137:SF20">
    <property type="entry name" value="N-ACETYL-S-ALKYLCYSTEINE MONOOXYGENASE"/>
    <property type="match status" value="1"/>
</dbReference>
<dbReference type="KEGG" id="bcen:DM39_4084"/>
<sequence length="333" mass="35828">MTWSLSILDKSPIADGASARDALRFTVKLAQRAETLGYRRYWVAEHHGAPGLASSAPEIVVSHLLAYTSRIRVGSGGVMLQHYSPFKVAESFRLLASLAPGRVDLGVGKAPGGLPLTTRALQWSHDKTRKADFADQLAQLDAFLKRGVAEDHPLAGAIALPTPPEAPQRILLGGSPASAALAAQHGWEFCYAGHFNGDEANMERSIDVYRDATGRAPLLALYAFAAASKAEAQHHVGALRIFRLQLATGQSVNLPSPEAAAEFARQTGVTYYRLDELHPHVVAGTADDVRRDLDTLHKRFGIDEFVIDTPVVDYALRLASIDALAGAKQAARV</sequence>
<feature type="domain" description="Luciferase-like" evidence="2">
    <location>
        <begin position="14"/>
        <end position="298"/>
    </location>
</feature>
<dbReference type="InterPro" id="IPR011251">
    <property type="entry name" value="Luciferase-like_dom"/>
</dbReference>
<dbReference type="Pfam" id="PF00296">
    <property type="entry name" value="Bac_luciferase"/>
    <property type="match status" value="1"/>
</dbReference>
<dbReference type="EMBL" id="CP007784">
    <property type="protein sequence ID" value="AIO35371.1"/>
    <property type="molecule type" value="Genomic_DNA"/>
</dbReference>
<keyword evidence="4" id="KW-1185">Reference proteome</keyword>
<evidence type="ECO:0000313" key="3">
    <source>
        <dbReference type="EMBL" id="AIO35371.1"/>
    </source>
</evidence>
<dbReference type="AlphaFoldDB" id="A0AAN0VPP5"/>
<protein>
    <submittedName>
        <fullName evidence="3">Luciferase oxidoreductase, group 1 family protein</fullName>
    </submittedName>
</protein>
<proteinExistence type="predicted"/>
<dbReference type="NCBIfam" id="TIGR03558">
    <property type="entry name" value="oxido_grp_1"/>
    <property type="match status" value="1"/>
</dbReference>
<name>A0AAN0VPP5_9BURK</name>
<dbReference type="InterPro" id="IPR019949">
    <property type="entry name" value="CmoO-like"/>
</dbReference>
<gene>
    <name evidence="3" type="ORF">DM39_4084</name>
</gene>
<dbReference type="Gene3D" id="3.20.20.30">
    <property type="entry name" value="Luciferase-like domain"/>
    <property type="match status" value="1"/>
</dbReference>